<dbReference type="Proteomes" id="UP000018731">
    <property type="component" value="Unassembled WGS sequence"/>
</dbReference>
<organism evidence="5 6">
    <name type="scientific">Helicobacter macacae MIT 99-5501</name>
    <dbReference type="NCBI Taxonomy" id="1357400"/>
    <lineage>
        <taxon>Bacteria</taxon>
        <taxon>Pseudomonadati</taxon>
        <taxon>Campylobacterota</taxon>
        <taxon>Epsilonproteobacteria</taxon>
        <taxon>Campylobacterales</taxon>
        <taxon>Helicobacteraceae</taxon>
        <taxon>Helicobacter</taxon>
    </lineage>
</organism>
<dbReference type="InterPro" id="IPR013740">
    <property type="entry name" value="Redoxin"/>
</dbReference>
<dbReference type="RefSeq" id="WP_023928665.1">
    <property type="nucleotide sequence ID" value="NZ_KI669455.1"/>
</dbReference>
<dbReference type="PANTHER" id="PTHR43110:SF1">
    <property type="entry name" value="THIOL PEROXIDASE"/>
    <property type="match status" value="1"/>
</dbReference>
<dbReference type="EC" id="1.11.1.24" evidence="3"/>
<dbReference type="HAMAP" id="MF_00269">
    <property type="entry name" value="Tpx"/>
    <property type="match status" value="1"/>
</dbReference>
<dbReference type="EMBL" id="AZJI01000009">
    <property type="protein sequence ID" value="ETD22534.1"/>
    <property type="molecule type" value="Genomic_DNA"/>
</dbReference>
<dbReference type="NCBIfam" id="NF001808">
    <property type="entry name" value="PRK00522.1"/>
    <property type="match status" value="1"/>
</dbReference>
<dbReference type="Gene3D" id="3.40.30.10">
    <property type="entry name" value="Glutaredoxin"/>
    <property type="match status" value="1"/>
</dbReference>
<protein>
    <recommendedName>
        <fullName evidence="3">Thiol peroxidase</fullName>
        <shortName evidence="3">Tpx</shortName>
        <ecNumber evidence="3">1.11.1.24</ecNumber>
    </recommendedName>
    <alternativeName>
        <fullName evidence="3">Peroxiredoxin tpx</fullName>
        <shortName evidence="3">Prx</shortName>
    </alternativeName>
    <alternativeName>
        <fullName evidence="3">Thioredoxin peroxidase</fullName>
    </alternativeName>
    <alternativeName>
        <fullName evidence="3">Thioredoxin-dependent peroxiredoxin</fullName>
    </alternativeName>
</protein>
<comment type="function">
    <text evidence="3">Thiol-specific peroxidase that catalyzes the reduction of hydrogen peroxide and organic hydroperoxides to water and alcohols, respectively. Plays a role in cell protection against oxidative stress by detoxifying peroxides.</text>
</comment>
<dbReference type="PATRIC" id="fig|1357400.3.peg.2494"/>
<evidence type="ECO:0000313" key="5">
    <source>
        <dbReference type="EMBL" id="ETD22534.1"/>
    </source>
</evidence>
<comment type="catalytic activity">
    <reaction evidence="3">
        <text>a hydroperoxide + [thioredoxin]-dithiol = an alcohol + [thioredoxin]-disulfide + H2O</text>
        <dbReference type="Rhea" id="RHEA:62620"/>
        <dbReference type="Rhea" id="RHEA-COMP:10698"/>
        <dbReference type="Rhea" id="RHEA-COMP:10700"/>
        <dbReference type="ChEBI" id="CHEBI:15377"/>
        <dbReference type="ChEBI" id="CHEBI:29950"/>
        <dbReference type="ChEBI" id="CHEBI:30879"/>
        <dbReference type="ChEBI" id="CHEBI:35924"/>
        <dbReference type="ChEBI" id="CHEBI:50058"/>
        <dbReference type="EC" id="1.11.1.24"/>
    </reaction>
</comment>
<comment type="subunit">
    <text evidence="3">Homodimer.</text>
</comment>
<dbReference type="InterPro" id="IPR002065">
    <property type="entry name" value="TPX"/>
</dbReference>
<dbReference type="GO" id="GO:0008379">
    <property type="term" value="F:thioredoxin peroxidase activity"/>
    <property type="evidence" value="ECO:0007669"/>
    <property type="project" value="UniProtKB-UniRule"/>
</dbReference>
<sequence length="166" mass="17883">MSVTFKGSPASLVGKQLKVGDIAPQIELVDKDLNHIKVGGALGKKQIINVVPSLDTGICQIQTKRFNKEAASLSNAVVFVVSMDLPFGAGRFCAVENIDNIVVASDFMEKAFGKEYGLLLANTPLKGLLTRAVIVLDEKGKVIYQEICEEINKEPDYDSALQAAKS</sequence>
<dbReference type="AlphaFoldDB" id="V8C5A3"/>
<dbReference type="SUPFAM" id="SSF52833">
    <property type="entry name" value="Thioredoxin-like"/>
    <property type="match status" value="1"/>
</dbReference>
<dbReference type="CDD" id="cd03014">
    <property type="entry name" value="PRX_Atyp2cys"/>
    <property type="match status" value="1"/>
</dbReference>
<feature type="disulfide bond" description="Redox-active" evidence="3">
    <location>
        <begin position="59"/>
        <end position="93"/>
    </location>
</feature>
<keyword evidence="6" id="KW-1185">Reference proteome</keyword>
<dbReference type="InterPro" id="IPR050455">
    <property type="entry name" value="Tpx_Peroxidase_subfamily"/>
</dbReference>
<dbReference type="HOGENOM" id="CLU_042529_12_2_7"/>
<comment type="caution">
    <text evidence="5">The sequence shown here is derived from an EMBL/GenBank/DDBJ whole genome shotgun (WGS) entry which is preliminary data.</text>
</comment>
<dbReference type="InterPro" id="IPR036249">
    <property type="entry name" value="Thioredoxin-like_sf"/>
</dbReference>
<dbReference type="InterPro" id="IPR013766">
    <property type="entry name" value="Thioredoxin_domain"/>
</dbReference>
<evidence type="ECO:0000256" key="2">
    <source>
        <dbReference type="ARBA" id="ARBA00023284"/>
    </source>
</evidence>
<gene>
    <name evidence="3" type="primary">tpx</name>
    <name evidence="5" type="ORF">HMPREF2086_01850</name>
</gene>
<reference evidence="5 6" key="1">
    <citation type="journal article" date="2014" name="Genome Announc.">
        <title>Draft genome sequences of six enterohepatic helicobacter species isolated from humans and one from rhesus macaques.</title>
        <authorList>
            <person name="Shen Z."/>
            <person name="Sheh A."/>
            <person name="Young S.K."/>
            <person name="Abouelliel A."/>
            <person name="Ward D.V."/>
            <person name="Earl A.M."/>
            <person name="Fox J.G."/>
        </authorList>
    </citation>
    <scope>NUCLEOTIDE SEQUENCE [LARGE SCALE GENOMIC DNA]</scope>
    <source>
        <strain evidence="5 6">MIT 99-5501</strain>
    </source>
</reference>
<evidence type="ECO:0000256" key="3">
    <source>
        <dbReference type="HAMAP-Rule" id="MF_00269"/>
    </source>
</evidence>
<keyword evidence="1 3" id="KW-1015">Disulfide bond</keyword>
<dbReference type="eggNOG" id="COG2077">
    <property type="taxonomic scope" value="Bacteria"/>
</dbReference>
<dbReference type="PANTHER" id="PTHR43110">
    <property type="entry name" value="THIOL PEROXIDASE"/>
    <property type="match status" value="1"/>
</dbReference>
<proteinExistence type="inferred from homology"/>
<feature type="domain" description="Thioredoxin" evidence="4">
    <location>
        <begin position="17"/>
        <end position="166"/>
    </location>
</feature>
<evidence type="ECO:0000256" key="1">
    <source>
        <dbReference type="ARBA" id="ARBA00023157"/>
    </source>
</evidence>
<keyword evidence="3" id="KW-0575">Peroxidase</keyword>
<dbReference type="OrthoDB" id="9781543at2"/>
<name>V8C5A3_9HELI</name>
<accession>V8C5A3</accession>
<keyword evidence="2 3" id="KW-0676">Redox-active center</keyword>
<keyword evidence="3" id="KW-0560">Oxidoreductase</keyword>
<dbReference type="PROSITE" id="PS51352">
    <property type="entry name" value="THIOREDOXIN_2"/>
    <property type="match status" value="1"/>
</dbReference>
<keyword evidence="3" id="KW-0049">Antioxidant</keyword>
<dbReference type="STRING" id="1357400.HMPREF2086_01850"/>
<feature type="active site" description="Cysteine sulfenic acid (-SOH) intermediate" evidence="3">
    <location>
        <position position="59"/>
    </location>
</feature>
<comment type="similarity">
    <text evidence="3">Belongs to the peroxiredoxin family. Tpx subfamily.</text>
</comment>
<comment type="miscellaneous">
    <text evidence="3">The active site is a conserved redox-active cysteine residue, the peroxidatic cysteine (C(P)), which makes the nucleophilic attack on the peroxide substrate. The peroxide oxidizes the C(P)-SH to cysteine sulfenic acid (C(P)-SOH), which then reacts with another cysteine residue, the resolving cysteine (C(R)), to form a disulfide bridge. The disulfide is subsequently reduced by an appropriate electron donor to complete the catalytic cycle. In this atypical 2-Cys peroxiredoxin, C(R) is present in the same subunit to form an intramolecular disulfide. The disulfide is subsequently reduced by thioredoxin.</text>
</comment>
<evidence type="ECO:0000259" key="4">
    <source>
        <dbReference type="PROSITE" id="PS51352"/>
    </source>
</evidence>
<evidence type="ECO:0000313" key="6">
    <source>
        <dbReference type="Proteomes" id="UP000018731"/>
    </source>
</evidence>
<dbReference type="Pfam" id="PF08534">
    <property type="entry name" value="Redoxin"/>
    <property type="match status" value="1"/>
</dbReference>